<proteinExistence type="predicted"/>
<organism evidence="1 2">
    <name type="scientific">Ilyodon furcidens</name>
    <name type="common">goldbreast splitfin</name>
    <dbReference type="NCBI Taxonomy" id="33524"/>
    <lineage>
        <taxon>Eukaryota</taxon>
        <taxon>Metazoa</taxon>
        <taxon>Chordata</taxon>
        <taxon>Craniata</taxon>
        <taxon>Vertebrata</taxon>
        <taxon>Euteleostomi</taxon>
        <taxon>Actinopterygii</taxon>
        <taxon>Neopterygii</taxon>
        <taxon>Teleostei</taxon>
        <taxon>Neoteleostei</taxon>
        <taxon>Acanthomorphata</taxon>
        <taxon>Ovalentaria</taxon>
        <taxon>Atherinomorphae</taxon>
        <taxon>Cyprinodontiformes</taxon>
        <taxon>Goodeidae</taxon>
        <taxon>Ilyodon</taxon>
    </lineage>
</organism>
<name>A0ABV0TDA9_9TELE</name>
<evidence type="ECO:0000313" key="1">
    <source>
        <dbReference type="EMBL" id="MEQ2230375.1"/>
    </source>
</evidence>
<accession>A0ABV0TDA9</accession>
<dbReference type="EMBL" id="JAHRIQ010027112">
    <property type="protein sequence ID" value="MEQ2230375.1"/>
    <property type="molecule type" value="Genomic_DNA"/>
</dbReference>
<evidence type="ECO:0000313" key="2">
    <source>
        <dbReference type="Proteomes" id="UP001482620"/>
    </source>
</evidence>
<dbReference type="Proteomes" id="UP001482620">
    <property type="component" value="Unassembled WGS sequence"/>
</dbReference>
<keyword evidence="2" id="KW-1185">Reference proteome</keyword>
<sequence>MSSCCYFCSNIFVTFERMKKKAISRVKNCKSEKFCSFHENEKNDPLTAWDESLIFYIQADLKKLEYCEKVLFIFSPPSAPSPFIGLSCYSHMLALHYPYYLYLDCVVVVFLY</sequence>
<gene>
    <name evidence="1" type="ORF">ILYODFUR_028629</name>
</gene>
<comment type="caution">
    <text evidence="1">The sequence shown here is derived from an EMBL/GenBank/DDBJ whole genome shotgun (WGS) entry which is preliminary data.</text>
</comment>
<reference evidence="1 2" key="1">
    <citation type="submission" date="2021-06" db="EMBL/GenBank/DDBJ databases">
        <authorList>
            <person name="Palmer J.M."/>
        </authorList>
    </citation>
    <scope>NUCLEOTIDE SEQUENCE [LARGE SCALE GENOMIC DNA]</scope>
    <source>
        <strain evidence="2">if_2019</strain>
        <tissue evidence="1">Muscle</tissue>
    </source>
</reference>
<protein>
    <submittedName>
        <fullName evidence="1">Uncharacterized protein</fullName>
    </submittedName>
</protein>